<sequence>MRRGLMGRQARKSTIHLAESRGRWPGSGRTTVPPVIDAAKLEYHGCVALEQVCVDQGRFVVFSPVKQPGHKDFVEHLFDPGFTWLNTPGQPEHFLGTKLKTPWPHMRSNSTADPVDIASPAFSPHVVPLVWYPVHAESYREAVLQSLAPLHAMQLDGAVDRNITLVPMLNGFNMPEFFAPMLAPFTNNPIETLEDVSSREHMTSPLRSRCFQKLLMCKPFNLFNYRNEGEGKTMWFQALHPGTTGQQVVDFYQPQLKPAPFDEHVLKVAVVKTGRKRRILNLNQVVTTCSAWRPADPDLRLDCVAYDFEQRLRERSFVGILAELQGFDILMGMHGEALANGIFMAPNTSVVEVRPCEADSDWLDNYFQRTLRIDNLQLAFKLVTQSRELCFPSDLQLRGDRAGLDEDGLEAVFKQDQDLHIKPAALEALLALVVDKVGGDLETYLQRLQQDPTFGNTLVQ</sequence>
<evidence type="ECO:0000259" key="4">
    <source>
        <dbReference type="Pfam" id="PF04577"/>
    </source>
</evidence>
<proteinExistence type="predicted"/>
<evidence type="ECO:0000256" key="3">
    <source>
        <dbReference type="ARBA" id="ARBA00023180"/>
    </source>
</evidence>
<name>A0AAW1Q0D0_9CHLO</name>
<evidence type="ECO:0000313" key="5">
    <source>
        <dbReference type="EMBL" id="KAK9814100.1"/>
    </source>
</evidence>
<dbReference type="Proteomes" id="UP001489004">
    <property type="component" value="Unassembled WGS sequence"/>
</dbReference>
<dbReference type="EMBL" id="JALJOR010000007">
    <property type="protein sequence ID" value="KAK9814100.1"/>
    <property type="molecule type" value="Genomic_DNA"/>
</dbReference>
<protein>
    <recommendedName>
        <fullName evidence="4">Glycosyltransferase 61 catalytic domain-containing protein</fullName>
    </recommendedName>
</protein>
<dbReference type="Pfam" id="PF04577">
    <property type="entry name" value="Glyco_transf_61"/>
    <property type="match status" value="1"/>
</dbReference>
<dbReference type="InterPro" id="IPR007657">
    <property type="entry name" value="Glycosyltransferase_61"/>
</dbReference>
<keyword evidence="6" id="KW-1185">Reference proteome</keyword>
<keyword evidence="3" id="KW-0325">Glycoprotein</keyword>
<evidence type="ECO:0000256" key="1">
    <source>
        <dbReference type="ARBA" id="ARBA00022676"/>
    </source>
</evidence>
<comment type="caution">
    <text evidence="5">The sequence shown here is derived from an EMBL/GenBank/DDBJ whole genome shotgun (WGS) entry which is preliminary data.</text>
</comment>
<accession>A0AAW1Q0D0</accession>
<keyword evidence="2" id="KW-0808">Transferase</keyword>
<feature type="domain" description="Glycosyltransferase 61 catalytic" evidence="4">
    <location>
        <begin position="270"/>
        <end position="351"/>
    </location>
</feature>
<evidence type="ECO:0000256" key="2">
    <source>
        <dbReference type="ARBA" id="ARBA00022679"/>
    </source>
</evidence>
<gene>
    <name evidence="5" type="ORF">WJX72_000667</name>
</gene>
<dbReference type="AlphaFoldDB" id="A0AAW1Q0D0"/>
<organism evidence="5 6">
    <name type="scientific">[Myrmecia] bisecta</name>
    <dbReference type="NCBI Taxonomy" id="41462"/>
    <lineage>
        <taxon>Eukaryota</taxon>
        <taxon>Viridiplantae</taxon>
        <taxon>Chlorophyta</taxon>
        <taxon>core chlorophytes</taxon>
        <taxon>Trebouxiophyceae</taxon>
        <taxon>Trebouxiales</taxon>
        <taxon>Trebouxiaceae</taxon>
        <taxon>Myrmecia</taxon>
    </lineage>
</organism>
<evidence type="ECO:0000313" key="6">
    <source>
        <dbReference type="Proteomes" id="UP001489004"/>
    </source>
</evidence>
<dbReference type="GO" id="GO:0005794">
    <property type="term" value="C:Golgi apparatus"/>
    <property type="evidence" value="ECO:0007669"/>
    <property type="project" value="UniProtKB-ARBA"/>
</dbReference>
<dbReference type="GO" id="GO:0016763">
    <property type="term" value="F:pentosyltransferase activity"/>
    <property type="evidence" value="ECO:0007669"/>
    <property type="project" value="UniProtKB-ARBA"/>
</dbReference>
<keyword evidence="1" id="KW-0328">Glycosyltransferase</keyword>
<reference evidence="5 6" key="1">
    <citation type="journal article" date="2024" name="Nat. Commun.">
        <title>Phylogenomics reveals the evolutionary origins of lichenization in chlorophyte algae.</title>
        <authorList>
            <person name="Puginier C."/>
            <person name="Libourel C."/>
            <person name="Otte J."/>
            <person name="Skaloud P."/>
            <person name="Haon M."/>
            <person name="Grisel S."/>
            <person name="Petersen M."/>
            <person name="Berrin J.G."/>
            <person name="Delaux P.M."/>
            <person name="Dal Grande F."/>
            <person name="Keller J."/>
        </authorList>
    </citation>
    <scope>NUCLEOTIDE SEQUENCE [LARGE SCALE GENOMIC DNA]</scope>
    <source>
        <strain evidence="5 6">SAG 2043</strain>
    </source>
</reference>
<dbReference type="PANTHER" id="PTHR20961">
    <property type="entry name" value="GLYCOSYLTRANSFERASE"/>
    <property type="match status" value="1"/>
</dbReference>
<dbReference type="InterPro" id="IPR049625">
    <property type="entry name" value="Glyco_transf_61_cat"/>
</dbReference>
<dbReference type="PANTHER" id="PTHR20961:SF124">
    <property type="entry name" value="GLYCOSYLTRANSFERASE"/>
    <property type="match status" value="1"/>
</dbReference>